<feature type="domain" description="ACP-type MB" evidence="5">
    <location>
        <begin position="158"/>
        <end position="188"/>
    </location>
</feature>
<feature type="domain" description="CBS" evidence="4">
    <location>
        <begin position="75"/>
        <end position="133"/>
    </location>
</feature>
<dbReference type="InterPro" id="IPR044065">
    <property type="entry name" value="ACP_MB"/>
</dbReference>
<dbReference type="Proteomes" id="UP001595925">
    <property type="component" value="Unassembled WGS sequence"/>
</dbReference>
<organism evidence="6 7">
    <name type="scientific">Saliphagus infecundisoli</name>
    <dbReference type="NCBI Taxonomy" id="1849069"/>
    <lineage>
        <taxon>Archaea</taxon>
        <taxon>Methanobacteriati</taxon>
        <taxon>Methanobacteriota</taxon>
        <taxon>Stenosarchaea group</taxon>
        <taxon>Halobacteria</taxon>
        <taxon>Halobacteriales</taxon>
        <taxon>Natrialbaceae</taxon>
        <taxon>Saliphagus</taxon>
    </lineage>
</organism>
<feature type="domain" description="CBS" evidence="4">
    <location>
        <begin position="11"/>
        <end position="68"/>
    </location>
</feature>
<dbReference type="Gene3D" id="3.10.580.10">
    <property type="entry name" value="CBS-domain"/>
    <property type="match status" value="1"/>
</dbReference>
<feature type="binding site" evidence="3">
    <location>
        <position position="185"/>
    </location>
    <ligand>
        <name>Fe cation</name>
        <dbReference type="ChEBI" id="CHEBI:24875"/>
    </ligand>
</feature>
<dbReference type="PANTHER" id="PTHR43080:SF2">
    <property type="entry name" value="CBS DOMAIN-CONTAINING PROTEIN"/>
    <property type="match status" value="1"/>
</dbReference>
<sequence length="188" mass="19694">MEQALAVRDVLTNDYVGVSEADTVLATVELMRAERTGCALVVRGSDPVGIVTEWDVLGLVEEGKSAAETTVGDAMSTPVITIGADRSLTEAAALMTRENVRNLAVTDDREILGALTQRDVIAATGSFQGSPDSELAGEMTTAGDLEEGRLRANGGEYTTQGVCEACGSLVDALREANGQLLCADCRRV</sequence>
<comment type="caution">
    <text evidence="6">The sequence shown here is derived from an EMBL/GenBank/DDBJ whole genome shotgun (WGS) entry which is preliminary data.</text>
</comment>
<keyword evidence="3" id="KW-0479">Metal-binding</keyword>
<evidence type="ECO:0000256" key="3">
    <source>
        <dbReference type="PROSITE-ProRule" id="PRU01249"/>
    </source>
</evidence>
<feature type="binding site" evidence="3">
    <location>
        <position position="185"/>
    </location>
    <ligand>
        <name>Zn(2+)</name>
        <dbReference type="ChEBI" id="CHEBI:29105"/>
    </ligand>
</feature>
<dbReference type="GO" id="GO:0046872">
    <property type="term" value="F:metal ion binding"/>
    <property type="evidence" value="ECO:0007669"/>
    <property type="project" value="UniProtKB-KW"/>
</dbReference>
<evidence type="ECO:0000313" key="7">
    <source>
        <dbReference type="Proteomes" id="UP001595925"/>
    </source>
</evidence>
<dbReference type="PROSITE" id="PS51901">
    <property type="entry name" value="ACP_MB"/>
    <property type="match status" value="1"/>
</dbReference>
<protein>
    <submittedName>
        <fullName evidence="6">Cyclic nucleotide-binding/CBS domain-containing protein</fullName>
    </submittedName>
</protein>
<feature type="binding site" evidence="3">
    <location>
        <position position="166"/>
    </location>
    <ligand>
        <name>Zn(2+)</name>
        <dbReference type="ChEBI" id="CHEBI:29105"/>
    </ligand>
</feature>
<dbReference type="InterPro" id="IPR046342">
    <property type="entry name" value="CBS_dom_sf"/>
</dbReference>
<dbReference type="CDD" id="cd02205">
    <property type="entry name" value="CBS_pair_SF"/>
    <property type="match status" value="1"/>
</dbReference>
<accession>A0ABD5QF59</accession>
<evidence type="ECO:0000259" key="5">
    <source>
        <dbReference type="PROSITE" id="PS51901"/>
    </source>
</evidence>
<dbReference type="Pfam" id="PF00571">
    <property type="entry name" value="CBS"/>
    <property type="match status" value="2"/>
</dbReference>
<keyword evidence="3" id="KW-0408">Iron</keyword>
<evidence type="ECO:0000313" key="6">
    <source>
        <dbReference type="EMBL" id="MFC4988288.1"/>
    </source>
</evidence>
<evidence type="ECO:0000259" key="4">
    <source>
        <dbReference type="PROSITE" id="PS51371"/>
    </source>
</evidence>
<keyword evidence="1 2" id="KW-0129">CBS domain</keyword>
<gene>
    <name evidence="6" type="ORF">ACFPFO_11070</name>
</gene>
<dbReference type="SMART" id="SM00116">
    <property type="entry name" value="CBS"/>
    <property type="match status" value="2"/>
</dbReference>
<dbReference type="RefSeq" id="WP_224827130.1">
    <property type="nucleotide sequence ID" value="NZ_JAIVEF010000001.1"/>
</dbReference>
<proteinExistence type="predicted"/>
<dbReference type="PANTHER" id="PTHR43080">
    <property type="entry name" value="CBS DOMAIN-CONTAINING PROTEIN CBSX3, MITOCHONDRIAL"/>
    <property type="match status" value="1"/>
</dbReference>
<dbReference type="InterPro" id="IPR051257">
    <property type="entry name" value="Diverse_CBS-Domain"/>
</dbReference>
<feature type="binding site" evidence="3">
    <location>
        <position position="182"/>
    </location>
    <ligand>
        <name>Zn(2+)</name>
        <dbReference type="ChEBI" id="CHEBI:29105"/>
    </ligand>
</feature>
<keyword evidence="7" id="KW-1185">Reference proteome</keyword>
<dbReference type="EMBL" id="JBHSJG010000036">
    <property type="protein sequence ID" value="MFC4988288.1"/>
    <property type="molecule type" value="Genomic_DNA"/>
</dbReference>
<dbReference type="PROSITE" id="PS51371">
    <property type="entry name" value="CBS"/>
    <property type="match status" value="2"/>
</dbReference>
<name>A0ABD5QF59_9EURY</name>
<dbReference type="AlphaFoldDB" id="A0ABD5QF59"/>
<feature type="binding site" evidence="3">
    <location>
        <position position="163"/>
    </location>
    <ligand>
        <name>Zn(2+)</name>
        <dbReference type="ChEBI" id="CHEBI:29105"/>
    </ligand>
</feature>
<evidence type="ECO:0000256" key="2">
    <source>
        <dbReference type="PROSITE-ProRule" id="PRU00703"/>
    </source>
</evidence>
<feature type="binding site" evidence="3">
    <location>
        <position position="182"/>
    </location>
    <ligand>
        <name>Fe cation</name>
        <dbReference type="ChEBI" id="CHEBI:24875"/>
    </ligand>
</feature>
<dbReference type="InterPro" id="IPR000644">
    <property type="entry name" value="CBS_dom"/>
</dbReference>
<dbReference type="SUPFAM" id="SSF54631">
    <property type="entry name" value="CBS-domain pair"/>
    <property type="match status" value="1"/>
</dbReference>
<reference evidence="6 7" key="1">
    <citation type="journal article" date="2019" name="Int. J. Syst. Evol. Microbiol.">
        <title>The Global Catalogue of Microorganisms (GCM) 10K type strain sequencing project: providing services to taxonomists for standard genome sequencing and annotation.</title>
        <authorList>
            <consortium name="The Broad Institute Genomics Platform"/>
            <consortium name="The Broad Institute Genome Sequencing Center for Infectious Disease"/>
            <person name="Wu L."/>
            <person name="Ma J."/>
        </authorList>
    </citation>
    <scope>NUCLEOTIDE SEQUENCE [LARGE SCALE GENOMIC DNA]</scope>
    <source>
        <strain evidence="6 7">CGMCC 1.15824</strain>
    </source>
</reference>
<feature type="binding site" evidence="3">
    <location>
        <position position="166"/>
    </location>
    <ligand>
        <name>Fe cation</name>
        <dbReference type="ChEBI" id="CHEBI:24875"/>
    </ligand>
</feature>
<keyword evidence="3" id="KW-0862">Zinc</keyword>
<feature type="binding site" evidence="3">
    <location>
        <position position="163"/>
    </location>
    <ligand>
        <name>Fe cation</name>
        <dbReference type="ChEBI" id="CHEBI:24875"/>
    </ligand>
</feature>
<evidence type="ECO:0000256" key="1">
    <source>
        <dbReference type="ARBA" id="ARBA00023122"/>
    </source>
</evidence>